<name>A0A366D2B2_9GAMM</name>
<dbReference type="EMBL" id="QNRF01000004">
    <property type="protein sequence ID" value="RBO83408.1"/>
    <property type="molecule type" value="Genomic_DNA"/>
</dbReference>
<protein>
    <submittedName>
        <fullName evidence="1">Uncharacterized protein</fullName>
    </submittedName>
</protein>
<reference evidence="1 2" key="1">
    <citation type="submission" date="2018-06" db="EMBL/GenBank/DDBJ databases">
        <title>Genomic Encyclopedia of Type Strains, Phase III (KMG-III): the genomes of soil and plant-associated and newly described type strains.</title>
        <authorList>
            <person name="Whitman W."/>
        </authorList>
    </citation>
    <scope>NUCLEOTIDE SEQUENCE [LARGE SCALE GENOMIC DNA]</scope>
    <source>
        <strain evidence="1 2">CECT 7732</strain>
    </source>
</reference>
<proteinExistence type="predicted"/>
<evidence type="ECO:0000313" key="2">
    <source>
        <dbReference type="Proteomes" id="UP000252086"/>
    </source>
</evidence>
<keyword evidence="2" id="KW-1185">Reference proteome</keyword>
<dbReference type="AlphaFoldDB" id="A0A366D2B2"/>
<accession>A0A366D2B2</accession>
<dbReference type="RefSeq" id="WP_181799815.1">
    <property type="nucleotide sequence ID" value="NZ_QNRF01000004.1"/>
</dbReference>
<dbReference type="Proteomes" id="UP000252086">
    <property type="component" value="Unassembled WGS sequence"/>
</dbReference>
<gene>
    <name evidence="1" type="ORF">DFP76_104226</name>
</gene>
<sequence>MPTTTSIEQSYEQLKAFVRKCPPVPIRAAINKSWVSEKATLEAMKHDRTTSKRTTN</sequence>
<evidence type="ECO:0000313" key="1">
    <source>
        <dbReference type="EMBL" id="RBO83408.1"/>
    </source>
</evidence>
<comment type="caution">
    <text evidence="1">The sequence shown here is derived from an EMBL/GenBank/DDBJ whole genome shotgun (WGS) entry which is preliminary data.</text>
</comment>
<organism evidence="1 2">
    <name type="scientific">Marinomonas aquiplantarum</name>
    <dbReference type="NCBI Taxonomy" id="491951"/>
    <lineage>
        <taxon>Bacteria</taxon>
        <taxon>Pseudomonadati</taxon>
        <taxon>Pseudomonadota</taxon>
        <taxon>Gammaproteobacteria</taxon>
        <taxon>Oceanospirillales</taxon>
        <taxon>Oceanospirillaceae</taxon>
        <taxon>Marinomonas</taxon>
    </lineage>
</organism>